<dbReference type="InterPro" id="IPR008828">
    <property type="entry name" value="Sin1/Avo1"/>
</dbReference>
<evidence type="ECO:0008006" key="7">
    <source>
        <dbReference type="Google" id="ProtNLM"/>
    </source>
</evidence>
<protein>
    <recommendedName>
        <fullName evidence="7">Sin1 middle CRIM domain-containing protein</fullName>
    </recommendedName>
</protein>
<name>A0A316UNW9_9BASI</name>
<feature type="region of interest" description="Disordered" evidence="2">
    <location>
        <begin position="876"/>
        <end position="928"/>
    </location>
</feature>
<evidence type="ECO:0000313" key="5">
    <source>
        <dbReference type="EMBL" id="PWN25603.1"/>
    </source>
</evidence>
<feature type="compositionally biased region" description="Low complexity" evidence="2">
    <location>
        <begin position="1218"/>
        <end position="1227"/>
    </location>
</feature>
<dbReference type="RefSeq" id="XP_025360215.1">
    <property type="nucleotide sequence ID" value="XM_025506871.1"/>
</dbReference>
<feature type="domain" description="CRIM" evidence="3">
    <location>
        <begin position="635"/>
        <end position="805"/>
    </location>
</feature>
<feature type="compositionally biased region" description="Polar residues" evidence="2">
    <location>
        <begin position="884"/>
        <end position="897"/>
    </location>
</feature>
<dbReference type="OrthoDB" id="241990at2759"/>
<feature type="region of interest" description="Disordered" evidence="2">
    <location>
        <begin position="1203"/>
        <end position="1239"/>
    </location>
</feature>
<dbReference type="Gene3D" id="2.30.29.30">
    <property type="entry name" value="Pleckstrin-homology domain (PH domain)/Phosphotyrosine-binding domain (PTB)"/>
    <property type="match status" value="1"/>
</dbReference>
<dbReference type="GeneID" id="37028694"/>
<feature type="region of interest" description="Disordered" evidence="2">
    <location>
        <begin position="1311"/>
        <end position="1338"/>
    </location>
</feature>
<feature type="compositionally biased region" description="Gly residues" evidence="2">
    <location>
        <begin position="1141"/>
        <end position="1152"/>
    </location>
</feature>
<feature type="compositionally biased region" description="Low complexity" evidence="2">
    <location>
        <begin position="1153"/>
        <end position="1166"/>
    </location>
</feature>
<feature type="domain" description="SIN1-type PH" evidence="4">
    <location>
        <begin position="1236"/>
        <end position="1385"/>
    </location>
</feature>
<dbReference type="Pfam" id="PF16979">
    <property type="entry name" value="SIN1_PH"/>
    <property type="match status" value="1"/>
</dbReference>
<dbReference type="Proteomes" id="UP000245884">
    <property type="component" value="Unassembled WGS sequence"/>
</dbReference>
<dbReference type="InterPro" id="IPR031313">
    <property type="entry name" value="Sin1_PH_dom"/>
</dbReference>
<dbReference type="PANTHER" id="PTHR13335">
    <property type="entry name" value="TARGET OF RAPAMYCIN COMPLEX 2 SUBUNIT MAPKAP1"/>
    <property type="match status" value="1"/>
</dbReference>
<dbReference type="GO" id="GO:0038203">
    <property type="term" value="P:TORC2 signaling"/>
    <property type="evidence" value="ECO:0007669"/>
    <property type="project" value="TreeGrafter"/>
</dbReference>
<feature type="compositionally biased region" description="Low complexity" evidence="2">
    <location>
        <begin position="442"/>
        <end position="451"/>
    </location>
</feature>
<dbReference type="PANTHER" id="PTHR13335:SF1">
    <property type="entry name" value="TARGET OF RAPAMYCIN COMPLEX 2 SUBUNIT MAPKAP1"/>
    <property type="match status" value="1"/>
</dbReference>
<dbReference type="GO" id="GO:0031932">
    <property type="term" value="C:TORC2 complex"/>
    <property type="evidence" value="ECO:0007669"/>
    <property type="project" value="InterPro"/>
</dbReference>
<feature type="compositionally biased region" description="Low complexity" evidence="2">
    <location>
        <begin position="382"/>
        <end position="395"/>
    </location>
</feature>
<dbReference type="GO" id="GO:0005546">
    <property type="term" value="F:phosphatidylinositol-4,5-bisphosphate binding"/>
    <property type="evidence" value="ECO:0007669"/>
    <property type="project" value="TreeGrafter"/>
</dbReference>
<feature type="region of interest" description="Disordered" evidence="2">
    <location>
        <begin position="1351"/>
        <end position="1370"/>
    </location>
</feature>
<reference evidence="5 6" key="1">
    <citation type="journal article" date="2018" name="Mol. Biol. Evol.">
        <title>Broad Genomic Sampling Reveals a Smut Pathogenic Ancestry of the Fungal Clade Ustilaginomycotina.</title>
        <authorList>
            <person name="Kijpornyongpan T."/>
            <person name="Mondo S.J."/>
            <person name="Barry K."/>
            <person name="Sandor L."/>
            <person name="Lee J."/>
            <person name="Lipzen A."/>
            <person name="Pangilinan J."/>
            <person name="LaButti K."/>
            <person name="Hainaut M."/>
            <person name="Henrissat B."/>
            <person name="Grigoriev I.V."/>
            <person name="Spatafora J.W."/>
            <person name="Aime M.C."/>
        </authorList>
    </citation>
    <scope>NUCLEOTIDE SEQUENCE [LARGE SCALE GENOMIC DNA]</scope>
    <source>
        <strain evidence="5 6">MCA 5214</strain>
    </source>
</reference>
<feature type="compositionally biased region" description="Polar residues" evidence="2">
    <location>
        <begin position="580"/>
        <end position="590"/>
    </location>
</feature>
<dbReference type="InterPro" id="IPR011993">
    <property type="entry name" value="PH-like_dom_sf"/>
</dbReference>
<dbReference type="Pfam" id="PF16978">
    <property type="entry name" value="CRIM"/>
    <property type="match status" value="1"/>
</dbReference>
<gene>
    <name evidence="5" type="ORF">BDZ90DRAFT_234043</name>
</gene>
<comment type="similarity">
    <text evidence="1">Belongs to the SIN1 family.</text>
</comment>
<feature type="compositionally biased region" description="Basic and acidic residues" evidence="2">
    <location>
        <begin position="525"/>
        <end position="541"/>
    </location>
</feature>
<keyword evidence="6" id="KW-1185">Reference proteome</keyword>
<accession>A0A316UNW9</accession>
<evidence type="ECO:0000259" key="4">
    <source>
        <dbReference type="Pfam" id="PF16979"/>
    </source>
</evidence>
<dbReference type="GO" id="GO:0005886">
    <property type="term" value="C:plasma membrane"/>
    <property type="evidence" value="ECO:0007669"/>
    <property type="project" value="TreeGrafter"/>
</dbReference>
<evidence type="ECO:0000313" key="6">
    <source>
        <dbReference type="Proteomes" id="UP000245884"/>
    </source>
</evidence>
<dbReference type="STRING" id="1569628.A0A316UNW9"/>
<sequence length="1394" mass="142717">MSILRDADWSIQQLRLAYLRRIDDHHGARVISFPSHDRDRAYIDSDAGPPMGDNAVASSSKMTLADADTHVALGRLNDSAKFPEIATAYSPIISSQPLGPPGRGKRGAPLPFTLSRTASNNRRLRQGPGVATTTTTTTPSAQRDADPTAKRHSSLRYTQTIYPAGRTGALGIRVNAKRAPSLRDSSTAPKRHPRRGTDSIVPGSLGGGGIRGRHSLDESGKTPPQLYVSSSTAESRPRLLSDVGMRGARGRNQPLGAEASSSGTETDVFEEESSPRQAPSPLPPPTQSMTRTTSAGAVSPSLEPPTSPLGQRRRSATIDDSSTPANIRLGVLPATPTDPRPFALQSGQSKVNPAAPSGSMHDFSRPYTPSIPAKNPLRHLQSDSSLSSLVSSAAAGDESVENSPRPTPKELPLEGSSGVEASASSSRTLSPPARRPSWTILGASSGSQAGARSLPHSARRMSDGAVPGRTPSPLGRREEHSGETIIAEGEEEDSELEAIREQRGEDGTGSTSQSASDGPARIPRVRIDTRARNDGHEDGHGTKRSGRSKASRSKQRSRSRRPSHGRAPSPILSPEEQERQQNAWFRSLSLSPHEVATRSAANSVPLDRRGSNTGSIGPMSPERPSAALSPQPKPSALSLLLQRQNSAPENPFSQFYAGISGRSAAGGAAGSLSVDVYFPWSEGGDDAAKGGSDGATAGNGALRSKSSSRCLTLSVRKDATMEELIGYGLYCYWEAGWSPRLEDKASTSGGPQEIVLSTIGWVLRIVEDGEVDDDYPSLDRGLTVGRFGGDEFAIVEASQQQVRQHAATFDAILRRATRVVGGTGAGGTAGNAAAVGAGAGTAGVPANMAGSAYPRTLKPSTAAAATLAGTTLAPPGARLGGGLTSPTSLAPQHNNNLAPPGGGATLGRTAPNAPAFPGSPNTAVPSASAMPSATVSSLAAGGGPLGSTGPGSAAGGIGPSYYGNAPSIFLRILITPNDEVRYKTTLSVPEDMYLADVLELVCRRRQLGKADEWALVVPRESAAAALAGGGGLSGSVTAAGPDASAGENIVVPLDRTVESLQGSHDLVLVRRASLGAQGGLAALASQSTNPNASIFRNPILGGSIAGGGEQGAGSGTLGSSGLVAGGELSRDGRLTSKGSGTPRGAGAGGGLGPSASGSTLSSSSTATGMSSANLAHLLLAGSGSNYYRSWTVSRRLPPMFARGRNALPSGASSRLLHHAGGTTTHGHSTSHHHHNQQHERTLTIDGDWIHLIPTDAASNAGDGSGYGGRLLFGGGTSSSHAAASFSVGDVAGCRLSSAAAAAVAARSEGGDVSATTAGGDDAAGALSPSTSHHPLPAGSTHFKLTVALKSGGSGGTGSVGRQQKRFDLEAEDTRQAAEIVREINARRSRWGGGM</sequence>
<organism evidence="5 6">
    <name type="scientific">Jaminaea rosea</name>
    <dbReference type="NCBI Taxonomy" id="1569628"/>
    <lineage>
        <taxon>Eukaryota</taxon>
        <taxon>Fungi</taxon>
        <taxon>Dikarya</taxon>
        <taxon>Basidiomycota</taxon>
        <taxon>Ustilaginomycotina</taxon>
        <taxon>Exobasidiomycetes</taxon>
        <taxon>Microstromatales</taxon>
        <taxon>Microstromatales incertae sedis</taxon>
        <taxon>Jaminaea</taxon>
    </lineage>
</organism>
<evidence type="ECO:0000259" key="3">
    <source>
        <dbReference type="Pfam" id="PF16978"/>
    </source>
</evidence>
<feature type="compositionally biased region" description="Basic and acidic residues" evidence="2">
    <location>
        <begin position="497"/>
        <end position="506"/>
    </location>
</feature>
<dbReference type="EMBL" id="KZ819675">
    <property type="protein sequence ID" value="PWN25603.1"/>
    <property type="molecule type" value="Genomic_DNA"/>
</dbReference>
<feature type="region of interest" description="Disordered" evidence="2">
    <location>
        <begin position="93"/>
        <end position="633"/>
    </location>
</feature>
<dbReference type="InterPro" id="IPR031567">
    <property type="entry name" value="CRIM_dom"/>
</dbReference>
<feature type="region of interest" description="Disordered" evidence="2">
    <location>
        <begin position="1110"/>
        <end position="1166"/>
    </location>
</feature>
<feature type="compositionally biased region" description="Polar residues" evidence="2">
    <location>
        <begin position="919"/>
        <end position="928"/>
    </location>
</feature>
<evidence type="ECO:0000256" key="1">
    <source>
        <dbReference type="ARBA" id="ARBA00009407"/>
    </source>
</evidence>
<proteinExistence type="inferred from homology"/>
<dbReference type="GO" id="GO:0005737">
    <property type="term" value="C:cytoplasm"/>
    <property type="evidence" value="ECO:0007669"/>
    <property type="project" value="TreeGrafter"/>
</dbReference>
<evidence type="ECO:0000256" key="2">
    <source>
        <dbReference type="SAM" id="MobiDB-lite"/>
    </source>
</evidence>
<feature type="compositionally biased region" description="Low complexity" evidence="2">
    <location>
        <begin position="414"/>
        <end position="426"/>
    </location>
</feature>
<feature type="compositionally biased region" description="Low complexity" evidence="2">
    <location>
        <begin position="1311"/>
        <end position="1325"/>
    </location>
</feature>
<feature type="compositionally biased region" description="Basic residues" evidence="2">
    <location>
        <begin position="542"/>
        <end position="564"/>
    </location>
</feature>